<protein>
    <submittedName>
        <fullName evidence="2">Uncharacterized protein</fullName>
    </submittedName>
</protein>
<sequence length="81" mass="9192">MPASQTNEQIIAAGLQKQLDELREVIQRMNSKPTQEQPVPSKDTSDTKAKEEIQKLNIRISHLLRALDAKDALIKDLETRL</sequence>
<reference evidence="2" key="1">
    <citation type="submission" date="2022-07" db="EMBL/GenBank/DDBJ databases">
        <title>Phylogenomic reconstructions and comparative analyses of Kickxellomycotina fungi.</title>
        <authorList>
            <person name="Reynolds N.K."/>
            <person name="Stajich J.E."/>
            <person name="Barry K."/>
            <person name="Grigoriev I.V."/>
            <person name="Crous P."/>
            <person name="Smith M.E."/>
        </authorList>
    </citation>
    <scope>NUCLEOTIDE SEQUENCE</scope>
    <source>
        <strain evidence="2">NBRC 32514</strain>
    </source>
</reference>
<organism evidence="2 3">
    <name type="scientific">Coemansia erecta</name>
    <dbReference type="NCBI Taxonomy" id="147472"/>
    <lineage>
        <taxon>Eukaryota</taxon>
        <taxon>Fungi</taxon>
        <taxon>Fungi incertae sedis</taxon>
        <taxon>Zoopagomycota</taxon>
        <taxon>Kickxellomycotina</taxon>
        <taxon>Kickxellomycetes</taxon>
        <taxon>Kickxellales</taxon>
        <taxon>Kickxellaceae</taxon>
        <taxon>Coemansia</taxon>
    </lineage>
</organism>
<evidence type="ECO:0000313" key="2">
    <source>
        <dbReference type="EMBL" id="KAJ1723281.1"/>
    </source>
</evidence>
<keyword evidence="3" id="KW-1185">Reference proteome</keyword>
<dbReference type="EMBL" id="JANBOJ010000073">
    <property type="protein sequence ID" value="KAJ1723281.1"/>
    <property type="molecule type" value="Genomic_DNA"/>
</dbReference>
<accession>A0A9W8CT41</accession>
<comment type="caution">
    <text evidence="2">The sequence shown here is derived from an EMBL/GenBank/DDBJ whole genome shotgun (WGS) entry which is preliminary data.</text>
</comment>
<feature type="compositionally biased region" description="Polar residues" evidence="1">
    <location>
        <begin position="28"/>
        <end position="38"/>
    </location>
</feature>
<evidence type="ECO:0000256" key="1">
    <source>
        <dbReference type="SAM" id="MobiDB-lite"/>
    </source>
</evidence>
<dbReference type="AlphaFoldDB" id="A0A9W8CT41"/>
<feature type="region of interest" description="Disordered" evidence="1">
    <location>
        <begin position="28"/>
        <end position="49"/>
    </location>
</feature>
<proteinExistence type="predicted"/>
<evidence type="ECO:0000313" key="3">
    <source>
        <dbReference type="Proteomes" id="UP001149813"/>
    </source>
</evidence>
<name>A0A9W8CT41_9FUNG</name>
<gene>
    <name evidence="2" type="ORF">LPJ53_002379</name>
</gene>
<dbReference type="OrthoDB" id="2405052at2759"/>
<dbReference type="Proteomes" id="UP001149813">
    <property type="component" value="Unassembled WGS sequence"/>
</dbReference>